<dbReference type="SUPFAM" id="SSF55120">
    <property type="entry name" value="Pseudouridine synthase"/>
    <property type="match status" value="1"/>
</dbReference>
<dbReference type="InterPro" id="IPR020103">
    <property type="entry name" value="PsdUridine_synth_cat_dom_sf"/>
</dbReference>
<accession>A0A8D7A1E9</accession>
<feature type="domain" description="Pseudouridine synthase RsuA/RluA-like" evidence="5">
    <location>
        <begin position="188"/>
        <end position="357"/>
    </location>
</feature>
<evidence type="ECO:0000256" key="2">
    <source>
        <dbReference type="ARBA" id="ARBA00010876"/>
    </source>
</evidence>
<dbReference type="InterPro" id="IPR006145">
    <property type="entry name" value="PsdUridine_synth_RsuA/RluA"/>
</dbReference>
<keyword evidence="4" id="KW-0413">Isomerase</keyword>
<dbReference type="EMBL" id="HG996469">
    <property type="protein sequence ID" value="CAG1841354.1"/>
    <property type="molecule type" value="Genomic_DNA"/>
</dbReference>
<comment type="similarity">
    <text evidence="2">Belongs to the pseudouridine synthase RluA family.</text>
</comment>
<dbReference type="Pfam" id="PF00849">
    <property type="entry name" value="PseudoU_synth_2"/>
    <property type="match status" value="1"/>
</dbReference>
<proteinExistence type="inferred from homology"/>
<name>A0A8D7A1E9_MUSAM</name>
<evidence type="ECO:0000256" key="4">
    <source>
        <dbReference type="ARBA" id="ARBA00023235"/>
    </source>
</evidence>
<dbReference type="GO" id="GO:0001522">
    <property type="term" value="P:pseudouridine synthesis"/>
    <property type="evidence" value="ECO:0007669"/>
    <property type="project" value="InterPro"/>
</dbReference>
<keyword evidence="3" id="KW-0496">Mitochondrion</keyword>
<dbReference type="CDD" id="cd02869">
    <property type="entry name" value="PseudoU_synth_RluA_like"/>
    <property type="match status" value="1"/>
</dbReference>
<dbReference type="GO" id="GO:0009982">
    <property type="term" value="F:pseudouridine synthase activity"/>
    <property type="evidence" value="ECO:0007669"/>
    <property type="project" value="InterPro"/>
</dbReference>
<protein>
    <submittedName>
        <fullName evidence="6">(wild Malaysian banana) hypothetical protein</fullName>
    </submittedName>
</protein>
<sequence>MSAGLVRLWQRRLSSAPSSSARILSSVLLRSLHSAAPASSLIEQHEPIKPKGKWLTLPPFSPPIDCVSVGKELAGRRPVAETEPMSALKWVRRCCPHLPMSLVHKLFRLRQVVRRDQTAQVVYNGNATPAEQGRLRRVSVKDAMMPGEVIFLPVSVQNLTTEGSYRSKYNDVEISFVRSLELYKDEAIIVVNKPPGMPVQGGVGIRYSMDALAANCLKYECSEPPRLVHRLDRDSSGVLVLGRTQTSATILHSLFREKTSGALADDINVTQRPLQRKYLALVIGTPRHSKGLISAPLAKIVLEDGKSERIIIADDGKSASSQHALTEYKVIRSSHDYTWLELFPLTGRKHQLRVHCAEVLGTPIVGDHKYGRHAHRKWEPMRLPESIIKGEKIPKEKLPFGLELDGGSISEKLPGLHLHCKQMVLPNISVALQQLQSSTDHDFSKVEKLNLVAPLPSHMQRSWEILSSLL</sequence>
<evidence type="ECO:0000256" key="1">
    <source>
        <dbReference type="ARBA" id="ARBA00004173"/>
    </source>
</evidence>
<gene>
    <name evidence="6" type="ORF">GSMUA_111490.1</name>
</gene>
<dbReference type="GO" id="GO:0003723">
    <property type="term" value="F:RNA binding"/>
    <property type="evidence" value="ECO:0007669"/>
    <property type="project" value="InterPro"/>
</dbReference>
<dbReference type="GO" id="GO:0005739">
    <property type="term" value="C:mitochondrion"/>
    <property type="evidence" value="ECO:0007669"/>
    <property type="project" value="UniProtKB-SubCell"/>
</dbReference>
<comment type="subcellular location">
    <subcellularLocation>
        <location evidence="1">Mitochondrion</location>
    </subcellularLocation>
</comment>
<evidence type="ECO:0000313" key="6">
    <source>
        <dbReference type="EMBL" id="CAG1841354.1"/>
    </source>
</evidence>
<dbReference type="PANTHER" id="PTHR21600:SF81">
    <property type="entry name" value="21S RRNA PSEUDOURIDINE(2819) SYNTHASE"/>
    <property type="match status" value="1"/>
</dbReference>
<evidence type="ECO:0000256" key="3">
    <source>
        <dbReference type="ARBA" id="ARBA00023128"/>
    </source>
</evidence>
<dbReference type="PANTHER" id="PTHR21600">
    <property type="entry name" value="MITOCHONDRIAL RNA PSEUDOURIDINE SYNTHASE"/>
    <property type="match status" value="1"/>
</dbReference>
<dbReference type="AlphaFoldDB" id="A0A8D7A1E9"/>
<reference evidence="6" key="1">
    <citation type="submission" date="2021-03" db="EMBL/GenBank/DDBJ databases">
        <authorList>
            <consortium name="Genoscope - CEA"/>
            <person name="William W."/>
        </authorList>
    </citation>
    <scope>NUCLEOTIDE SEQUENCE</scope>
    <source>
        <strain evidence="6">Doubled-haploid Pahang</strain>
    </source>
</reference>
<organism evidence="6">
    <name type="scientific">Musa acuminata subsp. malaccensis</name>
    <name type="common">Wild banana</name>
    <name type="synonym">Musa malaccensis</name>
    <dbReference type="NCBI Taxonomy" id="214687"/>
    <lineage>
        <taxon>Eukaryota</taxon>
        <taxon>Viridiplantae</taxon>
        <taxon>Streptophyta</taxon>
        <taxon>Embryophyta</taxon>
        <taxon>Tracheophyta</taxon>
        <taxon>Spermatophyta</taxon>
        <taxon>Magnoliopsida</taxon>
        <taxon>Liliopsida</taxon>
        <taxon>Zingiberales</taxon>
        <taxon>Musaceae</taxon>
        <taxon>Musa</taxon>
    </lineage>
</organism>
<dbReference type="Gene3D" id="3.30.2350.10">
    <property type="entry name" value="Pseudouridine synthase"/>
    <property type="match status" value="1"/>
</dbReference>
<evidence type="ECO:0000259" key="5">
    <source>
        <dbReference type="Pfam" id="PF00849"/>
    </source>
</evidence>
<dbReference type="InterPro" id="IPR050188">
    <property type="entry name" value="RluA_PseudoU_synthase"/>
</dbReference>